<keyword evidence="1" id="KW-0732">Signal</keyword>
<feature type="signal peptide" evidence="1">
    <location>
        <begin position="1"/>
        <end position="17"/>
    </location>
</feature>
<reference evidence="2" key="1">
    <citation type="submission" date="2022-03" db="EMBL/GenBank/DDBJ databases">
        <authorList>
            <person name="Tunstrom K."/>
        </authorList>
    </citation>
    <scope>NUCLEOTIDE SEQUENCE</scope>
</reference>
<accession>A0AAU9VFS6</accession>
<gene>
    <name evidence="2" type="ORF">EEDITHA_LOCUS22540</name>
</gene>
<sequence>MFLIIVFFTGLIVNISGDENFYYDDNSILFDLLNGDYVTGVDEEDKTENFQEEEPQLLDGVWKCGNCTNIDKSKLLFVETVHLDTNYVDTGFELQIEYSVNNMSCIVIEAGAIDVRRISGACAGEDVTLSIRQKSNIEVKIYE</sequence>
<evidence type="ECO:0000313" key="2">
    <source>
        <dbReference type="EMBL" id="CAH2108621.1"/>
    </source>
</evidence>
<evidence type="ECO:0000256" key="1">
    <source>
        <dbReference type="SAM" id="SignalP"/>
    </source>
</evidence>
<dbReference type="EMBL" id="CAKOGL010000031">
    <property type="protein sequence ID" value="CAH2108621.1"/>
    <property type="molecule type" value="Genomic_DNA"/>
</dbReference>
<dbReference type="Proteomes" id="UP001153954">
    <property type="component" value="Unassembled WGS sequence"/>
</dbReference>
<evidence type="ECO:0000313" key="3">
    <source>
        <dbReference type="Proteomes" id="UP001153954"/>
    </source>
</evidence>
<dbReference type="AlphaFoldDB" id="A0AAU9VFS6"/>
<protein>
    <submittedName>
        <fullName evidence="2">Uncharacterized protein</fullName>
    </submittedName>
</protein>
<organism evidence="2 3">
    <name type="scientific">Euphydryas editha</name>
    <name type="common">Edith's checkerspot</name>
    <dbReference type="NCBI Taxonomy" id="104508"/>
    <lineage>
        <taxon>Eukaryota</taxon>
        <taxon>Metazoa</taxon>
        <taxon>Ecdysozoa</taxon>
        <taxon>Arthropoda</taxon>
        <taxon>Hexapoda</taxon>
        <taxon>Insecta</taxon>
        <taxon>Pterygota</taxon>
        <taxon>Neoptera</taxon>
        <taxon>Endopterygota</taxon>
        <taxon>Lepidoptera</taxon>
        <taxon>Glossata</taxon>
        <taxon>Ditrysia</taxon>
        <taxon>Papilionoidea</taxon>
        <taxon>Nymphalidae</taxon>
        <taxon>Nymphalinae</taxon>
        <taxon>Euphydryas</taxon>
    </lineage>
</organism>
<name>A0AAU9VFS6_EUPED</name>
<proteinExistence type="predicted"/>
<keyword evidence="3" id="KW-1185">Reference proteome</keyword>
<comment type="caution">
    <text evidence="2">The sequence shown here is derived from an EMBL/GenBank/DDBJ whole genome shotgun (WGS) entry which is preliminary data.</text>
</comment>
<feature type="chain" id="PRO_5043325566" evidence="1">
    <location>
        <begin position="18"/>
        <end position="143"/>
    </location>
</feature>